<dbReference type="AlphaFoldDB" id="A0A9X3ITJ9"/>
<comment type="caution">
    <text evidence="2">The sequence shown here is derived from an EMBL/GenBank/DDBJ whole genome shotgun (WGS) entry which is preliminary data.</text>
</comment>
<evidence type="ECO:0000256" key="1">
    <source>
        <dbReference type="SAM" id="MobiDB-lite"/>
    </source>
</evidence>
<dbReference type="EMBL" id="JAPNKE010000002">
    <property type="protein sequence ID" value="MCY1004077.1"/>
    <property type="molecule type" value="Genomic_DNA"/>
</dbReference>
<sequence length="287" mass="29999">MIKANLSPMALSLAVLFACNPDKNPIDSTTDEPSTESSGTDSTAGDPTGDPSGDPTGDEPIATTTEGDTSTSDPTEGSGDTTGPVDGGPACIDTPTVIAVDADTPLGNTAQGLLADKLGPRSTLLTFAEEPLTLADAWRGVTLPLSVELRYEGGEIRWVDSEMNPEYGGEGFPGECLDRLEVDVGFDFVTEGLEFDEHRDGVLQFFDAESAQLRVELLPPGLNGSLDPASLYKDEEPQWIVTGIEIGATFQGAALGGSLLNEVKVGDDEEGFAGFGSVAWWGDPIDP</sequence>
<gene>
    <name evidence="2" type="ORF">OV079_00540</name>
</gene>
<name>A0A9X3ITJ9_9BACT</name>
<protein>
    <recommendedName>
        <fullName evidence="4">Lipoprotein</fullName>
    </recommendedName>
</protein>
<proteinExistence type="predicted"/>
<organism evidence="2 3">
    <name type="scientific">Nannocystis pusilla</name>
    <dbReference type="NCBI Taxonomy" id="889268"/>
    <lineage>
        <taxon>Bacteria</taxon>
        <taxon>Pseudomonadati</taxon>
        <taxon>Myxococcota</taxon>
        <taxon>Polyangia</taxon>
        <taxon>Nannocystales</taxon>
        <taxon>Nannocystaceae</taxon>
        <taxon>Nannocystis</taxon>
    </lineage>
</organism>
<reference evidence="2" key="1">
    <citation type="submission" date="2022-11" db="EMBL/GenBank/DDBJ databases">
        <title>Minimal conservation of predation-associated metabolite biosynthetic gene clusters underscores biosynthetic potential of Myxococcota including descriptions for ten novel species: Archangium lansinium sp. nov., Myxococcus landrumus sp. nov., Nannocystis bai.</title>
        <authorList>
            <person name="Ahearne A."/>
            <person name="Stevens C."/>
            <person name="Phillips K."/>
        </authorList>
    </citation>
    <scope>NUCLEOTIDE SEQUENCE</scope>
    <source>
        <strain evidence="2">Na p29</strain>
    </source>
</reference>
<dbReference type="Proteomes" id="UP001150924">
    <property type="component" value="Unassembled WGS sequence"/>
</dbReference>
<dbReference type="PROSITE" id="PS51257">
    <property type="entry name" value="PROKAR_LIPOPROTEIN"/>
    <property type="match status" value="1"/>
</dbReference>
<evidence type="ECO:0000313" key="2">
    <source>
        <dbReference type="EMBL" id="MCY1004077.1"/>
    </source>
</evidence>
<feature type="region of interest" description="Disordered" evidence="1">
    <location>
        <begin position="20"/>
        <end position="93"/>
    </location>
</feature>
<feature type="compositionally biased region" description="Polar residues" evidence="1">
    <location>
        <begin position="62"/>
        <end position="81"/>
    </location>
</feature>
<accession>A0A9X3ITJ9</accession>
<evidence type="ECO:0000313" key="3">
    <source>
        <dbReference type="Proteomes" id="UP001150924"/>
    </source>
</evidence>
<keyword evidence="3" id="KW-1185">Reference proteome</keyword>
<evidence type="ECO:0008006" key="4">
    <source>
        <dbReference type="Google" id="ProtNLM"/>
    </source>
</evidence>
<dbReference type="RefSeq" id="WP_267765607.1">
    <property type="nucleotide sequence ID" value="NZ_JAPNKE010000002.1"/>
</dbReference>